<dbReference type="AlphaFoldDB" id="A0A7C6A7K7"/>
<organism evidence="9">
    <name type="scientific">Desulfurella acetivorans</name>
    <dbReference type="NCBI Taxonomy" id="33002"/>
    <lineage>
        <taxon>Bacteria</taxon>
        <taxon>Pseudomonadati</taxon>
        <taxon>Campylobacterota</taxon>
        <taxon>Desulfurellia</taxon>
        <taxon>Desulfurellales</taxon>
        <taxon>Desulfurellaceae</taxon>
        <taxon>Desulfurella</taxon>
    </lineage>
</organism>
<evidence type="ECO:0000256" key="5">
    <source>
        <dbReference type="RuleBase" id="RU362076"/>
    </source>
</evidence>
<feature type="region of interest" description="Disordered" evidence="6">
    <location>
        <begin position="1"/>
        <end position="21"/>
    </location>
</feature>
<keyword evidence="3 5" id="KW-1005">Bacterial flagellum biogenesis</keyword>
<dbReference type="InterPro" id="IPR025965">
    <property type="entry name" value="FlgD/Vpr_Ig-like"/>
</dbReference>
<reference evidence="9" key="1">
    <citation type="journal article" date="2020" name="mSystems">
        <title>Genome- and Community-Level Interaction Insights into Carbon Utilization and Element Cycling Functions of Hydrothermarchaeota in Hydrothermal Sediment.</title>
        <authorList>
            <person name="Zhou Z."/>
            <person name="Liu Y."/>
            <person name="Xu W."/>
            <person name="Pan J."/>
            <person name="Luo Z.H."/>
            <person name="Li M."/>
        </authorList>
    </citation>
    <scope>NUCLEOTIDE SEQUENCE [LARGE SCALE GENOMIC DNA]</scope>
    <source>
        <strain evidence="9">SpSt-1135</strain>
    </source>
</reference>
<evidence type="ECO:0000259" key="8">
    <source>
        <dbReference type="Pfam" id="PF13861"/>
    </source>
</evidence>
<dbReference type="Pfam" id="PF13861">
    <property type="entry name" value="FLgD_tudor"/>
    <property type="match status" value="1"/>
</dbReference>
<feature type="domain" description="FlgD Tudor-like" evidence="8">
    <location>
        <begin position="86"/>
        <end position="214"/>
    </location>
</feature>
<evidence type="ECO:0000256" key="2">
    <source>
        <dbReference type="ARBA" id="ARBA00016013"/>
    </source>
</evidence>
<dbReference type="EMBL" id="DRZX01000279">
    <property type="protein sequence ID" value="HHS49358.1"/>
    <property type="molecule type" value="Genomic_DNA"/>
</dbReference>
<dbReference type="Gene3D" id="2.30.30.910">
    <property type="match status" value="1"/>
</dbReference>
<dbReference type="GO" id="GO:0044781">
    <property type="term" value="P:bacterial-type flagellum organization"/>
    <property type="evidence" value="ECO:0007669"/>
    <property type="project" value="UniProtKB-UniRule"/>
</dbReference>
<dbReference type="InterPro" id="IPR005648">
    <property type="entry name" value="FlgD"/>
</dbReference>
<gene>
    <name evidence="9" type="ORF">ENM99_05935</name>
</gene>
<comment type="function">
    <text evidence="4 5">Required for flagellar hook formation. May act as a scaffolding protein.</text>
</comment>
<sequence>MGIVTSPTTLKPASSTSQIYNPNNTISQDGFLKILIAQLKNQTPDNTLSTNQFIMELTMFAQLQQLVNMNTTLTNLENQNQNNSYAASLLGKNIMTNSATITVNGTSVSPVAYSLSQPAADVKATVVDPNGNTIVTQDLGPQSAGTKTFQWNGRGVNGSYISNGTYTVEFSATDSHGNPIPVSKNAGTVTSVQFTPNGAVLTTNLGQTVNLNNVIGVSS</sequence>
<evidence type="ECO:0000313" key="9">
    <source>
        <dbReference type="EMBL" id="HHS49358.1"/>
    </source>
</evidence>
<protein>
    <recommendedName>
        <fullName evidence="2 5">Basal-body rod modification protein FlgD</fullName>
    </recommendedName>
</protein>
<name>A0A7C6A7K7_DESAE</name>
<evidence type="ECO:0000259" key="7">
    <source>
        <dbReference type="Pfam" id="PF13860"/>
    </source>
</evidence>
<accession>A0A7C6A7K7</accession>
<dbReference type="Gene3D" id="2.60.40.4070">
    <property type="match status" value="1"/>
</dbReference>
<dbReference type="Pfam" id="PF13860">
    <property type="entry name" value="FlgD_ig"/>
    <property type="match status" value="1"/>
</dbReference>
<evidence type="ECO:0000256" key="1">
    <source>
        <dbReference type="ARBA" id="ARBA00010577"/>
    </source>
</evidence>
<evidence type="ECO:0000256" key="3">
    <source>
        <dbReference type="ARBA" id="ARBA00022795"/>
    </source>
</evidence>
<evidence type="ECO:0000256" key="4">
    <source>
        <dbReference type="ARBA" id="ARBA00024746"/>
    </source>
</evidence>
<comment type="similarity">
    <text evidence="1 5">Belongs to the FlgD family.</text>
</comment>
<dbReference type="Proteomes" id="UP000886400">
    <property type="component" value="Unassembled WGS sequence"/>
</dbReference>
<evidence type="ECO:0000256" key="6">
    <source>
        <dbReference type="SAM" id="MobiDB-lite"/>
    </source>
</evidence>
<feature type="domain" description="FlgD/Vpr Ig-like" evidence="7">
    <location>
        <begin position="99"/>
        <end position="174"/>
    </location>
</feature>
<proteinExistence type="inferred from homology"/>
<comment type="caution">
    <text evidence="9">The sequence shown here is derived from an EMBL/GenBank/DDBJ whole genome shotgun (WGS) entry which is preliminary data.</text>
</comment>
<dbReference type="InterPro" id="IPR025963">
    <property type="entry name" value="FLgD_Tudor"/>
</dbReference>
<dbReference type="Pfam" id="PF03963">
    <property type="entry name" value="FlgD"/>
    <property type="match status" value="1"/>
</dbReference>